<dbReference type="Proteomes" id="UP000467840">
    <property type="component" value="Chromosome 9"/>
</dbReference>
<evidence type="ECO:0000256" key="1">
    <source>
        <dbReference type="SAM" id="MobiDB-lite"/>
    </source>
</evidence>
<sequence>MVSRNRSNQNRSSQNQQDRTKSRTSTGINKSTYKCTHCDQPGHTKDRSFEIVGYPKLWDHNRDSRKRNASKASPTGAPASKISTVEIKINSLCSNESEIGFSAVERVPALTVLGESTLGCFGGADEGRVDFFLFRVSYTVEGCLYWVVGGRCGVLGGIIGIKGGLRGLARWRARVHIGNLGIWGKMGVSG</sequence>
<protein>
    <submittedName>
        <fullName evidence="2">Uncharacterized protein</fullName>
    </submittedName>
</protein>
<keyword evidence="3" id="KW-1185">Reference proteome</keyword>
<feature type="compositionally biased region" description="Polar residues" evidence="1">
    <location>
        <begin position="23"/>
        <end position="34"/>
    </location>
</feature>
<proteinExistence type="predicted"/>
<gene>
    <name evidence="2" type="ORF">GH714_001028</name>
</gene>
<dbReference type="EMBL" id="JAAGAX010000008">
    <property type="protein sequence ID" value="KAF2305010.1"/>
    <property type="molecule type" value="Genomic_DNA"/>
</dbReference>
<organism evidence="2 3">
    <name type="scientific">Hevea brasiliensis</name>
    <name type="common">Para rubber tree</name>
    <name type="synonym">Siphonia brasiliensis</name>
    <dbReference type="NCBI Taxonomy" id="3981"/>
    <lineage>
        <taxon>Eukaryota</taxon>
        <taxon>Viridiplantae</taxon>
        <taxon>Streptophyta</taxon>
        <taxon>Embryophyta</taxon>
        <taxon>Tracheophyta</taxon>
        <taxon>Spermatophyta</taxon>
        <taxon>Magnoliopsida</taxon>
        <taxon>eudicotyledons</taxon>
        <taxon>Gunneridae</taxon>
        <taxon>Pentapetalae</taxon>
        <taxon>rosids</taxon>
        <taxon>fabids</taxon>
        <taxon>Malpighiales</taxon>
        <taxon>Euphorbiaceae</taxon>
        <taxon>Crotonoideae</taxon>
        <taxon>Micrandreae</taxon>
        <taxon>Hevea</taxon>
    </lineage>
</organism>
<feature type="compositionally biased region" description="Low complexity" evidence="1">
    <location>
        <begin position="1"/>
        <end position="17"/>
    </location>
</feature>
<reference evidence="2 3" key="1">
    <citation type="journal article" date="2020" name="Mol. Plant">
        <title>The Chromosome-Based Rubber Tree Genome Provides New Insights into Spurge Genome Evolution and Rubber Biosynthesis.</title>
        <authorList>
            <person name="Liu J."/>
            <person name="Shi C."/>
            <person name="Shi C.C."/>
            <person name="Li W."/>
            <person name="Zhang Q.J."/>
            <person name="Zhang Y."/>
            <person name="Li K."/>
            <person name="Lu H.F."/>
            <person name="Shi C."/>
            <person name="Zhu S.T."/>
            <person name="Xiao Z.Y."/>
            <person name="Nan H."/>
            <person name="Yue Y."/>
            <person name="Zhu X.G."/>
            <person name="Wu Y."/>
            <person name="Hong X.N."/>
            <person name="Fan G.Y."/>
            <person name="Tong Y."/>
            <person name="Zhang D."/>
            <person name="Mao C.L."/>
            <person name="Liu Y.L."/>
            <person name="Hao S.J."/>
            <person name="Liu W.Q."/>
            <person name="Lv M.Q."/>
            <person name="Zhang H.B."/>
            <person name="Liu Y."/>
            <person name="Hu-Tang G.R."/>
            <person name="Wang J.P."/>
            <person name="Wang J.H."/>
            <person name="Sun Y.H."/>
            <person name="Ni S.B."/>
            <person name="Chen W.B."/>
            <person name="Zhang X.C."/>
            <person name="Jiao Y.N."/>
            <person name="Eichler E.E."/>
            <person name="Li G.H."/>
            <person name="Liu X."/>
            <person name="Gao L.Z."/>
        </authorList>
    </citation>
    <scope>NUCLEOTIDE SEQUENCE [LARGE SCALE GENOMIC DNA]</scope>
    <source>
        <strain evidence="3">cv. GT1</strain>
        <tissue evidence="2">Leaf</tissue>
    </source>
</reference>
<accession>A0A6A6LU61</accession>
<name>A0A6A6LU61_HEVBR</name>
<comment type="caution">
    <text evidence="2">The sequence shown here is derived from an EMBL/GenBank/DDBJ whole genome shotgun (WGS) entry which is preliminary data.</text>
</comment>
<dbReference type="AlphaFoldDB" id="A0A6A6LU61"/>
<evidence type="ECO:0000313" key="2">
    <source>
        <dbReference type="EMBL" id="KAF2305010.1"/>
    </source>
</evidence>
<feature type="region of interest" description="Disordered" evidence="1">
    <location>
        <begin position="1"/>
        <end position="39"/>
    </location>
</feature>
<evidence type="ECO:0000313" key="3">
    <source>
        <dbReference type="Proteomes" id="UP000467840"/>
    </source>
</evidence>